<feature type="region of interest" description="Disordered" evidence="2">
    <location>
        <begin position="104"/>
        <end position="136"/>
    </location>
</feature>
<evidence type="ECO:0000256" key="1">
    <source>
        <dbReference type="SAM" id="Coils"/>
    </source>
</evidence>
<feature type="coiled-coil region" evidence="1">
    <location>
        <begin position="42"/>
        <end position="69"/>
    </location>
</feature>
<name>A0A5N6NNL5_9ASTR</name>
<dbReference type="Proteomes" id="UP000326396">
    <property type="component" value="Linkage Group LG18"/>
</dbReference>
<dbReference type="EMBL" id="SZYD01000010">
    <property type="protein sequence ID" value="KAD4982040.1"/>
    <property type="molecule type" value="Genomic_DNA"/>
</dbReference>
<evidence type="ECO:0000313" key="4">
    <source>
        <dbReference type="Proteomes" id="UP000326396"/>
    </source>
</evidence>
<keyword evidence="4" id="KW-1185">Reference proteome</keyword>
<proteinExistence type="predicted"/>
<gene>
    <name evidence="3" type="ORF">E3N88_18711</name>
</gene>
<accession>A0A5N6NNL5</accession>
<reference evidence="3 4" key="1">
    <citation type="submission" date="2019-05" db="EMBL/GenBank/DDBJ databases">
        <title>Mikania micrantha, genome provides insights into the molecular mechanism of rapid growth.</title>
        <authorList>
            <person name="Liu B."/>
        </authorList>
    </citation>
    <scope>NUCLEOTIDE SEQUENCE [LARGE SCALE GENOMIC DNA]</scope>
    <source>
        <strain evidence="3">NLD-2019</strain>
        <tissue evidence="3">Leaf</tissue>
    </source>
</reference>
<dbReference type="AlphaFoldDB" id="A0A5N6NNL5"/>
<evidence type="ECO:0000313" key="3">
    <source>
        <dbReference type="EMBL" id="KAD4982040.1"/>
    </source>
</evidence>
<evidence type="ECO:0000256" key="2">
    <source>
        <dbReference type="SAM" id="MobiDB-lite"/>
    </source>
</evidence>
<protein>
    <submittedName>
        <fullName evidence="3">Uncharacterized protein</fullName>
    </submittedName>
</protein>
<sequence length="158" mass="17960">MGPVSGHQLGKKGSTPIRNTLDSQVVITEGSEEEEVGVTITLDFVKSHRETLKARLAELEHREKLEKLKAQLLYDEGEPEGATKESCYNEELWEKILKMLEEHKTPQIQVEENDDLKKGGGGPEEEEDPLLKPYHPPNYTDLLKFTRRIAEALLLEKL</sequence>
<organism evidence="3 4">
    <name type="scientific">Mikania micrantha</name>
    <name type="common">bitter vine</name>
    <dbReference type="NCBI Taxonomy" id="192012"/>
    <lineage>
        <taxon>Eukaryota</taxon>
        <taxon>Viridiplantae</taxon>
        <taxon>Streptophyta</taxon>
        <taxon>Embryophyta</taxon>
        <taxon>Tracheophyta</taxon>
        <taxon>Spermatophyta</taxon>
        <taxon>Magnoliopsida</taxon>
        <taxon>eudicotyledons</taxon>
        <taxon>Gunneridae</taxon>
        <taxon>Pentapetalae</taxon>
        <taxon>asterids</taxon>
        <taxon>campanulids</taxon>
        <taxon>Asterales</taxon>
        <taxon>Asteraceae</taxon>
        <taxon>Asteroideae</taxon>
        <taxon>Heliantheae alliance</taxon>
        <taxon>Eupatorieae</taxon>
        <taxon>Mikania</taxon>
    </lineage>
</organism>
<comment type="caution">
    <text evidence="3">The sequence shown here is derived from an EMBL/GenBank/DDBJ whole genome shotgun (WGS) entry which is preliminary data.</text>
</comment>
<keyword evidence="1" id="KW-0175">Coiled coil</keyword>